<sequence>MAEEFLSDSTGSVRPFSDAFEPEREKVEFLIISSREGVMAEIRKFYTMGFAQVDEWSRLTPLPNSDRMMSILIRYRKPGSTDSSTPKSGQ</sequence>
<protein>
    <submittedName>
        <fullName evidence="1">Uncharacterized protein</fullName>
    </submittedName>
</protein>
<evidence type="ECO:0000313" key="2">
    <source>
        <dbReference type="Proteomes" id="UP001050975"/>
    </source>
</evidence>
<comment type="caution">
    <text evidence="1">The sequence shown here is derived from an EMBL/GenBank/DDBJ whole genome shotgun (WGS) entry which is preliminary data.</text>
</comment>
<name>A0AAV3X8X2_9CYAN</name>
<gene>
    <name evidence="1" type="ORF">MiSe_14790</name>
</gene>
<organism evidence="1 2">
    <name type="scientific">Microseira wollei NIES-4236</name>
    <dbReference type="NCBI Taxonomy" id="2530354"/>
    <lineage>
        <taxon>Bacteria</taxon>
        <taxon>Bacillati</taxon>
        <taxon>Cyanobacteriota</taxon>
        <taxon>Cyanophyceae</taxon>
        <taxon>Oscillatoriophycideae</taxon>
        <taxon>Aerosakkonematales</taxon>
        <taxon>Aerosakkonemataceae</taxon>
        <taxon>Microseira</taxon>
    </lineage>
</organism>
<dbReference type="RefSeq" id="WP_226576908.1">
    <property type="nucleotide sequence ID" value="NZ_BLAY01000017.1"/>
</dbReference>
<dbReference type="AlphaFoldDB" id="A0AAV3X8X2"/>
<keyword evidence="2" id="KW-1185">Reference proteome</keyword>
<dbReference type="EMBL" id="BLAY01000017">
    <property type="protein sequence ID" value="GET36727.1"/>
    <property type="molecule type" value="Genomic_DNA"/>
</dbReference>
<evidence type="ECO:0000313" key="1">
    <source>
        <dbReference type="EMBL" id="GET36727.1"/>
    </source>
</evidence>
<dbReference type="Proteomes" id="UP001050975">
    <property type="component" value="Unassembled WGS sequence"/>
</dbReference>
<reference evidence="1" key="1">
    <citation type="submission" date="2019-10" db="EMBL/GenBank/DDBJ databases">
        <title>Draft genome sequece of Microseira wollei NIES-4236.</title>
        <authorList>
            <person name="Yamaguchi H."/>
            <person name="Suzuki S."/>
            <person name="Kawachi M."/>
        </authorList>
    </citation>
    <scope>NUCLEOTIDE SEQUENCE</scope>
    <source>
        <strain evidence="1">NIES-4236</strain>
    </source>
</reference>
<accession>A0AAV3X8X2</accession>
<proteinExistence type="predicted"/>